<accession>D6WES0</accession>
<gene>
    <name evidence="1" type="primary">GLEAN_03793</name>
    <name evidence="1" type="ORF">TcasGA2_TC003793</name>
</gene>
<name>D6WES0_TRICA</name>
<reference evidence="1 2" key="2">
    <citation type="journal article" date="2010" name="Nucleic Acids Res.">
        <title>BeetleBase in 2010: revisions to provide comprehensive genomic information for Tribolium castaneum.</title>
        <authorList>
            <person name="Kim H.S."/>
            <person name="Murphy T."/>
            <person name="Xia J."/>
            <person name="Caragea D."/>
            <person name="Park Y."/>
            <person name="Beeman R.W."/>
            <person name="Lorenzen M.D."/>
            <person name="Butcher S."/>
            <person name="Manak J.R."/>
            <person name="Brown S.J."/>
        </authorList>
    </citation>
    <scope>GENOME REANNOTATION</scope>
    <source>
        <strain evidence="1 2">Georgia GA2</strain>
    </source>
</reference>
<evidence type="ECO:0000313" key="1">
    <source>
        <dbReference type="EMBL" id="EFA00889.1"/>
    </source>
</evidence>
<dbReference type="Proteomes" id="UP000007266">
    <property type="component" value="Linkage group 3"/>
</dbReference>
<dbReference type="InParanoid" id="D6WES0"/>
<protein>
    <submittedName>
        <fullName evidence="1">Uncharacterized protein</fullName>
    </submittedName>
</protein>
<dbReference type="EMBL" id="KQ971326">
    <property type="protein sequence ID" value="EFA00889.1"/>
    <property type="molecule type" value="Genomic_DNA"/>
</dbReference>
<sequence>MGGVCTWTNQRPEREIKNAKRIPRTGRREKPYDHRLSAARHRGLPESPGVTHIAIIRAKPTKIFPEFDARNGAKNAQIRWLPPKGQKLLTGKIVYAPLGKESRIATNRQTSYSPTIQTQCSGVRPQYTRHSGRRTPTSQTSRVGIGRFLHFSPPGFPRRDFFHAEGNPRIPCEKPTPKKCAFFPPKCAKIASETAKVGVEGRISAKWLLSPTSLIKCAYWPLKFFSRTDFVSDFRGFGHGVV</sequence>
<evidence type="ECO:0000313" key="2">
    <source>
        <dbReference type="Proteomes" id="UP000007266"/>
    </source>
</evidence>
<dbReference type="AlphaFoldDB" id="D6WES0"/>
<proteinExistence type="predicted"/>
<dbReference type="HOGENOM" id="CLU_1148530_0_0_1"/>
<organism evidence="1 2">
    <name type="scientific">Tribolium castaneum</name>
    <name type="common">Red flour beetle</name>
    <dbReference type="NCBI Taxonomy" id="7070"/>
    <lineage>
        <taxon>Eukaryota</taxon>
        <taxon>Metazoa</taxon>
        <taxon>Ecdysozoa</taxon>
        <taxon>Arthropoda</taxon>
        <taxon>Hexapoda</taxon>
        <taxon>Insecta</taxon>
        <taxon>Pterygota</taxon>
        <taxon>Neoptera</taxon>
        <taxon>Endopterygota</taxon>
        <taxon>Coleoptera</taxon>
        <taxon>Polyphaga</taxon>
        <taxon>Cucujiformia</taxon>
        <taxon>Tenebrionidae</taxon>
        <taxon>Tenebrionidae incertae sedis</taxon>
        <taxon>Tribolium</taxon>
    </lineage>
</organism>
<reference evidence="1 2" key="1">
    <citation type="journal article" date="2008" name="Nature">
        <title>The genome of the model beetle and pest Tribolium castaneum.</title>
        <authorList>
            <consortium name="Tribolium Genome Sequencing Consortium"/>
            <person name="Richards S."/>
            <person name="Gibbs R.A."/>
            <person name="Weinstock G.M."/>
            <person name="Brown S.J."/>
            <person name="Denell R."/>
            <person name="Beeman R.W."/>
            <person name="Gibbs R."/>
            <person name="Beeman R.W."/>
            <person name="Brown S.J."/>
            <person name="Bucher G."/>
            <person name="Friedrich M."/>
            <person name="Grimmelikhuijzen C.J."/>
            <person name="Klingler M."/>
            <person name="Lorenzen M."/>
            <person name="Richards S."/>
            <person name="Roth S."/>
            <person name="Schroder R."/>
            <person name="Tautz D."/>
            <person name="Zdobnov E.M."/>
            <person name="Muzny D."/>
            <person name="Gibbs R.A."/>
            <person name="Weinstock G.M."/>
            <person name="Attaway T."/>
            <person name="Bell S."/>
            <person name="Buhay C.J."/>
            <person name="Chandrabose M.N."/>
            <person name="Chavez D."/>
            <person name="Clerk-Blankenburg K.P."/>
            <person name="Cree A."/>
            <person name="Dao M."/>
            <person name="Davis C."/>
            <person name="Chacko J."/>
            <person name="Dinh H."/>
            <person name="Dugan-Rocha S."/>
            <person name="Fowler G."/>
            <person name="Garner T.T."/>
            <person name="Garnes J."/>
            <person name="Gnirke A."/>
            <person name="Hawes A."/>
            <person name="Hernandez J."/>
            <person name="Hines S."/>
            <person name="Holder M."/>
            <person name="Hume J."/>
            <person name="Jhangiani S.N."/>
            <person name="Joshi V."/>
            <person name="Khan Z.M."/>
            <person name="Jackson L."/>
            <person name="Kovar C."/>
            <person name="Kowis A."/>
            <person name="Lee S."/>
            <person name="Lewis L.R."/>
            <person name="Margolis J."/>
            <person name="Morgan M."/>
            <person name="Nazareth L.V."/>
            <person name="Nguyen N."/>
            <person name="Okwuonu G."/>
            <person name="Parker D."/>
            <person name="Richards S."/>
            <person name="Ruiz S.J."/>
            <person name="Santibanez J."/>
            <person name="Savard J."/>
            <person name="Scherer S.E."/>
            <person name="Schneider B."/>
            <person name="Sodergren E."/>
            <person name="Tautz D."/>
            <person name="Vattahil S."/>
            <person name="Villasana D."/>
            <person name="White C.S."/>
            <person name="Wright R."/>
            <person name="Park Y."/>
            <person name="Beeman R.W."/>
            <person name="Lord J."/>
            <person name="Oppert B."/>
            <person name="Lorenzen M."/>
            <person name="Brown S."/>
            <person name="Wang L."/>
            <person name="Savard J."/>
            <person name="Tautz D."/>
            <person name="Richards S."/>
            <person name="Weinstock G."/>
            <person name="Gibbs R.A."/>
            <person name="Liu Y."/>
            <person name="Worley K."/>
            <person name="Weinstock G."/>
            <person name="Elsik C.G."/>
            <person name="Reese J.T."/>
            <person name="Elhaik E."/>
            <person name="Landan G."/>
            <person name="Graur D."/>
            <person name="Arensburger P."/>
            <person name="Atkinson P."/>
            <person name="Beeman R.W."/>
            <person name="Beidler J."/>
            <person name="Brown S.J."/>
            <person name="Demuth J.P."/>
            <person name="Drury D.W."/>
            <person name="Du Y.Z."/>
            <person name="Fujiwara H."/>
            <person name="Lorenzen M."/>
            <person name="Maselli V."/>
            <person name="Osanai M."/>
            <person name="Park Y."/>
            <person name="Robertson H.M."/>
            <person name="Tu Z."/>
            <person name="Wang J.J."/>
            <person name="Wang S."/>
            <person name="Richards S."/>
            <person name="Song H."/>
            <person name="Zhang L."/>
            <person name="Sodergren E."/>
            <person name="Werner D."/>
            <person name="Stanke M."/>
            <person name="Morgenstern B."/>
            <person name="Solovyev V."/>
            <person name="Kosarev P."/>
            <person name="Brown G."/>
            <person name="Chen H.C."/>
            <person name="Ermolaeva O."/>
            <person name="Hlavina W."/>
            <person name="Kapustin Y."/>
            <person name="Kiryutin B."/>
            <person name="Kitts P."/>
            <person name="Maglott D."/>
            <person name="Pruitt K."/>
            <person name="Sapojnikov V."/>
            <person name="Souvorov A."/>
            <person name="Mackey A.J."/>
            <person name="Waterhouse R.M."/>
            <person name="Wyder S."/>
            <person name="Zdobnov E.M."/>
            <person name="Zdobnov E.M."/>
            <person name="Wyder S."/>
            <person name="Kriventseva E.V."/>
            <person name="Kadowaki T."/>
            <person name="Bork P."/>
            <person name="Aranda M."/>
            <person name="Bao R."/>
            <person name="Beermann A."/>
            <person name="Berns N."/>
            <person name="Bolognesi R."/>
            <person name="Bonneton F."/>
            <person name="Bopp D."/>
            <person name="Brown S.J."/>
            <person name="Bucher G."/>
            <person name="Butts T."/>
            <person name="Chaumot A."/>
            <person name="Denell R.E."/>
            <person name="Ferrier D.E."/>
            <person name="Friedrich M."/>
            <person name="Gordon C.M."/>
            <person name="Jindra M."/>
            <person name="Klingler M."/>
            <person name="Lan Q."/>
            <person name="Lattorff H.M."/>
            <person name="Laudet V."/>
            <person name="von Levetsow C."/>
            <person name="Liu Z."/>
            <person name="Lutz R."/>
            <person name="Lynch J.A."/>
            <person name="da Fonseca R.N."/>
            <person name="Posnien N."/>
            <person name="Reuter R."/>
            <person name="Roth S."/>
            <person name="Savard J."/>
            <person name="Schinko J.B."/>
            <person name="Schmitt C."/>
            <person name="Schoppmeier M."/>
            <person name="Schroder R."/>
            <person name="Shippy T.D."/>
            <person name="Simonnet F."/>
            <person name="Marques-Souza H."/>
            <person name="Tautz D."/>
            <person name="Tomoyasu Y."/>
            <person name="Trauner J."/>
            <person name="Van der Zee M."/>
            <person name="Vervoort M."/>
            <person name="Wittkopp N."/>
            <person name="Wimmer E.A."/>
            <person name="Yang X."/>
            <person name="Jones A.K."/>
            <person name="Sattelle D.B."/>
            <person name="Ebert P.R."/>
            <person name="Nelson D."/>
            <person name="Scott J.G."/>
            <person name="Beeman R.W."/>
            <person name="Muthukrishnan S."/>
            <person name="Kramer K.J."/>
            <person name="Arakane Y."/>
            <person name="Beeman R.W."/>
            <person name="Zhu Q."/>
            <person name="Hogenkamp D."/>
            <person name="Dixit R."/>
            <person name="Oppert B."/>
            <person name="Jiang H."/>
            <person name="Zou Z."/>
            <person name="Marshall J."/>
            <person name="Elpidina E."/>
            <person name="Vinokurov K."/>
            <person name="Oppert C."/>
            <person name="Zou Z."/>
            <person name="Evans J."/>
            <person name="Lu Z."/>
            <person name="Zhao P."/>
            <person name="Sumathipala N."/>
            <person name="Altincicek B."/>
            <person name="Vilcinskas A."/>
            <person name="Williams M."/>
            <person name="Hultmark D."/>
            <person name="Hetru C."/>
            <person name="Jiang H."/>
            <person name="Grimmelikhuijzen C.J."/>
            <person name="Hauser F."/>
            <person name="Cazzamali G."/>
            <person name="Williamson M."/>
            <person name="Park Y."/>
            <person name="Li B."/>
            <person name="Tanaka Y."/>
            <person name="Predel R."/>
            <person name="Neupert S."/>
            <person name="Schachtner J."/>
            <person name="Verleyen P."/>
            <person name="Raible F."/>
            <person name="Bork P."/>
            <person name="Friedrich M."/>
            <person name="Walden K.K."/>
            <person name="Robertson H.M."/>
            <person name="Angeli S."/>
            <person name="Foret S."/>
            <person name="Bucher G."/>
            <person name="Schuetz S."/>
            <person name="Maleszka R."/>
            <person name="Wimmer E.A."/>
            <person name="Beeman R.W."/>
            <person name="Lorenzen M."/>
            <person name="Tomoyasu Y."/>
            <person name="Miller S.C."/>
            <person name="Grossmann D."/>
            <person name="Bucher G."/>
        </authorList>
    </citation>
    <scope>NUCLEOTIDE SEQUENCE [LARGE SCALE GENOMIC DNA]</scope>
    <source>
        <strain evidence="1 2">Georgia GA2</strain>
    </source>
</reference>
<keyword evidence="2" id="KW-1185">Reference proteome</keyword>